<dbReference type="Proteomes" id="UP001177003">
    <property type="component" value="Chromosome 9"/>
</dbReference>
<protein>
    <submittedName>
        <fullName evidence="2">Uncharacterized protein</fullName>
    </submittedName>
</protein>
<proteinExistence type="predicted"/>
<keyword evidence="1" id="KW-0472">Membrane</keyword>
<feature type="transmembrane region" description="Helical" evidence="1">
    <location>
        <begin position="115"/>
        <end position="135"/>
    </location>
</feature>
<keyword evidence="1" id="KW-0812">Transmembrane</keyword>
<reference evidence="2" key="1">
    <citation type="submission" date="2023-04" db="EMBL/GenBank/DDBJ databases">
        <authorList>
            <person name="Vijverberg K."/>
            <person name="Xiong W."/>
            <person name="Schranz E."/>
        </authorList>
    </citation>
    <scope>NUCLEOTIDE SEQUENCE</scope>
</reference>
<sequence>MQSTFSSNTQVSLTLSHRYDQPRFSRKLRKIIKKEKRKPHIRKTGIEIDDFGQMGLNCFQDSTTAMAKSISQFPTSPTKGPRLPSPLALNRTCILWSPRVYHYFHQRPILTIRSIFICLLSFLFLVPLFSGHVGFLEDMMLPIREVLEKTWFKQELTIYFWYSGG</sequence>
<name>A0AA36EMA9_LACSI</name>
<evidence type="ECO:0000256" key="1">
    <source>
        <dbReference type="SAM" id="Phobius"/>
    </source>
</evidence>
<organism evidence="2 3">
    <name type="scientific">Lactuca saligna</name>
    <name type="common">Willowleaf lettuce</name>
    <dbReference type="NCBI Taxonomy" id="75948"/>
    <lineage>
        <taxon>Eukaryota</taxon>
        <taxon>Viridiplantae</taxon>
        <taxon>Streptophyta</taxon>
        <taxon>Embryophyta</taxon>
        <taxon>Tracheophyta</taxon>
        <taxon>Spermatophyta</taxon>
        <taxon>Magnoliopsida</taxon>
        <taxon>eudicotyledons</taxon>
        <taxon>Gunneridae</taxon>
        <taxon>Pentapetalae</taxon>
        <taxon>asterids</taxon>
        <taxon>campanulids</taxon>
        <taxon>Asterales</taxon>
        <taxon>Asteraceae</taxon>
        <taxon>Cichorioideae</taxon>
        <taxon>Cichorieae</taxon>
        <taxon>Lactucinae</taxon>
        <taxon>Lactuca</taxon>
    </lineage>
</organism>
<dbReference type="EMBL" id="OX465085">
    <property type="protein sequence ID" value="CAI9302516.1"/>
    <property type="molecule type" value="Genomic_DNA"/>
</dbReference>
<dbReference type="AlphaFoldDB" id="A0AA36EMA9"/>
<gene>
    <name evidence="2" type="ORF">LSALG_LOCUS41006</name>
</gene>
<keyword evidence="1" id="KW-1133">Transmembrane helix</keyword>
<evidence type="ECO:0000313" key="3">
    <source>
        <dbReference type="Proteomes" id="UP001177003"/>
    </source>
</evidence>
<evidence type="ECO:0000313" key="2">
    <source>
        <dbReference type="EMBL" id="CAI9302516.1"/>
    </source>
</evidence>
<accession>A0AA36EMA9</accession>
<keyword evidence="3" id="KW-1185">Reference proteome</keyword>